<dbReference type="EMBL" id="CP003051">
    <property type="protein sequence ID" value="AGA91233.1"/>
    <property type="molecule type" value="Genomic_DNA"/>
</dbReference>
<dbReference type="SUPFAM" id="SSF46785">
    <property type="entry name" value="Winged helix' DNA-binding domain"/>
    <property type="match status" value="1"/>
</dbReference>
<dbReference type="GO" id="GO:0008270">
    <property type="term" value="F:zinc ion binding"/>
    <property type="evidence" value="ECO:0007669"/>
    <property type="project" value="TreeGrafter"/>
</dbReference>
<dbReference type="InterPro" id="IPR002481">
    <property type="entry name" value="FUR"/>
</dbReference>
<dbReference type="Gene3D" id="3.30.1490.190">
    <property type="match status" value="1"/>
</dbReference>
<comment type="similarity">
    <text evidence="1">Belongs to the Fur family.</text>
</comment>
<dbReference type="InterPro" id="IPR036390">
    <property type="entry name" value="WH_DNA-bd_sf"/>
</dbReference>
<dbReference type="InterPro" id="IPR043135">
    <property type="entry name" value="Fur_C"/>
</dbReference>
<dbReference type="STRING" id="765912.Thimo_2509"/>
<dbReference type="PATRIC" id="fig|765912.4.peg.2462"/>
<dbReference type="KEGG" id="tmb:Thimo_2509"/>
<accession>L0GWU6</accession>
<evidence type="ECO:0000313" key="8">
    <source>
        <dbReference type="EMBL" id="AGA91233.1"/>
    </source>
</evidence>
<dbReference type="AlphaFoldDB" id="L0GWU6"/>
<keyword evidence="5" id="KW-0238">DNA-binding</keyword>
<organism evidence="8 9">
    <name type="scientific">Thioflavicoccus mobilis 8321</name>
    <dbReference type="NCBI Taxonomy" id="765912"/>
    <lineage>
        <taxon>Bacteria</taxon>
        <taxon>Pseudomonadati</taxon>
        <taxon>Pseudomonadota</taxon>
        <taxon>Gammaproteobacteria</taxon>
        <taxon>Chromatiales</taxon>
        <taxon>Chromatiaceae</taxon>
        <taxon>Thioflavicoccus</taxon>
    </lineage>
</organism>
<keyword evidence="3 7" id="KW-0862">Zinc</keyword>
<dbReference type="PANTHER" id="PTHR33202">
    <property type="entry name" value="ZINC UPTAKE REGULATION PROTEIN"/>
    <property type="match status" value="1"/>
</dbReference>
<reference evidence="8 9" key="1">
    <citation type="submission" date="2011-09" db="EMBL/GenBank/DDBJ databases">
        <title>Complete sequence of chromosome of Thioflavicoccus mobilis 8321.</title>
        <authorList>
            <consortium name="US DOE Joint Genome Institute"/>
            <person name="Lucas S."/>
            <person name="Han J."/>
            <person name="Lapidus A."/>
            <person name="Cheng J.-F."/>
            <person name="Goodwin L."/>
            <person name="Pitluck S."/>
            <person name="Peters L."/>
            <person name="Ovchinnikova G."/>
            <person name="Lu M."/>
            <person name="Detter J.C."/>
            <person name="Han C."/>
            <person name="Tapia R."/>
            <person name="Land M."/>
            <person name="Hauser L."/>
            <person name="Kyrpides N."/>
            <person name="Ivanova N."/>
            <person name="Pagani I."/>
            <person name="Vogl K."/>
            <person name="Liu Z."/>
            <person name="Imhoff J."/>
            <person name="Thiel V."/>
            <person name="Frigaard N.-U."/>
            <person name="Bryant D."/>
            <person name="Woyke T."/>
        </authorList>
    </citation>
    <scope>NUCLEOTIDE SEQUENCE [LARGE SCALE GENOMIC DNA]</scope>
    <source>
        <strain evidence="8 9">8321</strain>
    </source>
</reference>
<evidence type="ECO:0000313" key="9">
    <source>
        <dbReference type="Proteomes" id="UP000010816"/>
    </source>
</evidence>
<keyword evidence="9" id="KW-1185">Reference proteome</keyword>
<name>L0GWU6_9GAMM</name>
<comment type="cofactor">
    <cofactor evidence="7">
        <name>Zn(2+)</name>
        <dbReference type="ChEBI" id="CHEBI:29105"/>
    </cofactor>
    <text evidence="7">Binds 1 zinc ion per subunit.</text>
</comment>
<dbReference type="Pfam" id="PF01475">
    <property type="entry name" value="FUR"/>
    <property type="match status" value="1"/>
</dbReference>
<dbReference type="GO" id="GO:1900376">
    <property type="term" value="P:regulation of secondary metabolite biosynthetic process"/>
    <property type="evidence" value="ECO:0007669"/>
    <property type="project" value="TreeGrafter"/>
</dbReference>
<evidence type="ECO:0000256" key="6">
    <source>
        <dbReference type="ARBA" id="ARBA00023163"/>
    </source>
</evidence>
<gene>
    <name evidence="8" type="ORF">Thimo_2509</name>
</gene>
<evidence type="ECO:0000256" key="3">
    <source>
        <dbReference type="ARBA" id="ARBA00022833"/>
    </source>
</evidence>
<dbReference type="Proteomes" id="UP000010816">
    <property type="component" value="Chromosome"/>
</dbReference>
<dbReference type="GO" id="GO:0005829">
    <property type="term" value="C:cytosol"/>
    <property type="evidence" value="ECO:0007669"/>
    <property type="project" value="TreeGrafter"/>
</dbReference>
<dbReference type="HOGENOM" id="CLU_096072_2_1_6"/>
<feature type="binding site" evidence="7">
    <location>
        <position position="105"/>
    </location>
    <ligand>
        <name>Zn(2+)</name>
        <dbReference type="ChEBI" id="CHEBI:29105"/>
    </ligand>
</feature>
<evidence type="ECO:0000256" key="7">
    <source>
        <dbReference type="PIRSR" id="PIRSR602481-1"/>
    </source>
</evidence>
<dbReference type="RefSeq" id="WP_015281366.1">
    <property type="nucleotide sequence ID" value="NC_019940.1"/>
</dbReference>
<evidence type="ECO:0000256" key="1">
    <source>
        <dbReference type="ARBA" id="ARBA00007957"/>
    </source>
</evidence>
<feature type="binding site" evidence="7">
    <location>
        <position position="145"/>
    </location>
    <ligand>
        <name>Zn(2+)</name>
        <dbReference type="ChEBI" id="CHEBI:29105"/>
    </ligand>
</feature>
<dbReference type="GO" id="GO:0000976">
    <property type="term" value="F:transcription cis-regulatory region binding"/>
    <property type="evidence" value="ECO:0007669"/>
    <property type="project" value="TreeGrafter"/>
</dbReference>
<evidence type="ECO:0000256" key="2">
    <source>
        <dbReference type="ARBA" id="ARBA00022491"/>
    </source>
</evidence>
<keyword evidence="2" id="KW-0678">Repressor</keyword>
<keyword evidence="6" id="KW-0804">Transcription</keyword>
<dbReference type="GO" id="GO:0003700">
    <property type="term" value="F:DNA-binding transcription factor activity"/>
    <property type="evidence" value="ECO:0007669"/>
    <property type="project" value="InterPro"/>
</dbReference>
<dbReference type="InterPro" id="IPR036388">
    <property type="entry name" value="WH-like_DNA-bd_sf"/>
</dbReference>
<feature type="binding site" evidence="7">
    <location>
        <position position="102"/>
    </location>
    <ligand>
        <name>Zn(2+)</name>
        <dbReference type="ChEBI" id="CHEBI:29105"/>
    </ligand>
</feature>
<keyword evidence="4" id="KW-0805">Transcription regulation</keyword>
<sequence length="169" mass="18456">MTSKPINQILALAETLCRERGVRLTEQRKAVLRLLCASDKPVSAYELLDQMRGVVKNPAPPTVYRALDFLLEQGLVHKLESLHAYVGCTHPDHPHASQFLICDDCGKVTEVEDASVAESLKAAGTAIGFRAKRPIVEVLGTCERCTAKRAGRDDVDCIASTVNPSEQET</sequence>
<dbReference type="Gene3D" id="1.10.10.10">
    <property type="entry name" value="Winged helix-like DNA-binding domain superfamily/Winged helix DNA-binding domain"/>
    <property type="match status" value="1"/>
</dbReference>
<dbReference type="OrthoDB" id="9801127at2"/>
<evidence type="ECO:0000256" key="5">
    <source>
        <dbReference type="ARBA" id="ARBA00023125"/>
    </source>
</evidence>
<protein>
    <submittedName>
        <fullName evidence="8">Fe2+/Zn2+ uptake regulation protein</fullName>
    </submittedName>
</protein>
<dbReference type="CDD" id="cd07153">
    <property type="entry name" value="Fur_like"/>
    <property type="match status" value="1"/>
</dbReference>
<proteinExistence type="inferred from homology"/>
<dbReference type="GO" id="GO:0045892">
    <property type="term" value="P:negative regulation of DNA-templated transcription"/>
    <property type="evidence" value="ECO:0007669"/>
    <property type="project" value="TreeGrafter"/>
</dbReference>
<dbReference type="PANTHER" id="PTHR33202:SF6">
    <property type="entry name" value="ZINC UPTAKE REGULATION PROTEIN"/>
    <property type="match status" value="1"/>
</dbReference>
<dbReference type="eggNOG" id="COG0735">
    <property type="taxonomic scope" value="Bacteria"/>
</dbReference>
<feature type="binding site" evidence="7">
    <location>
        <position position="142"/>
    </location>
    <ligand>
        <name>Zn(2+)</name>
        <dbReference type="ChEBI" id="CHEBI:29105"/>
    </ligand>
</feature>
<keyword evidence="7" id="KW-0479">Metal-binding</keyword>
<evidence type="ECO:0000256" key="4">
    <source>
        <dbReference type="ARBA" id="ARBA00023015"/>
    </source>
</evidence>